<evidence type="ECO:0000313" key="1">
    <source>
        <dbReference type="EMBL" id="MFC0271674.1"/>
    </source>
</evidence>
<dbReference type="Proteomes" id="UP001589854">
    <property type="component" value="Unassembled WGS sequence"/>
</dbReference>
<organism evidence="1 2">
    <name type="scientific">Metabacillus herbersteinensis</name>
    <dbReference type="NCBI Taxonomy" id="283816"/>
    <lineage>
        <taxon>Bacteria</taxon>
        <taxon>Bacillati</taxon>
        <taxon>Bacillota</taxon>
        <taxon>Bacilli</taxon>
        <taxon>Bacillales</taxon>
        <taxon>Bacillaceae</taxon>
        <taxon>Metabacillus</taxon>
    </lineage>
</organism>
<sequence length="88" mass="10143">MSNVHEAISDHSKKQHQHIQTFLMLEAKREAYIEEAVQLCKSSLSFDVARINNVTLEINDLASKGITPTRKLVTNKMVRDFVIKKYQI</sequence>
<gene>
    <name evidence="1" type="ORF">ACFFIX_09420</name>
</gene>
<dbReference type="EMBL" id="JBHLVO010000005">
    <property type="protein sequence ID" value="MFC0271674.1"/>
    <property type="molecule type" value="Genomic_DNA"/>
</dbReference>
<dbReference type="InterPro" id="IPR019688">
    <property type="entry name" value="DUF2533"/>
</dbReference>
<proteinExistence type="predicted"/>
<dbReference type="Pfam" id="PF10752">
    <property type="entry name" value="DUF2533"/>
    <property type="match status" value="1"/>
</dbReference>
<keyword evidence="2" id="KW-1185">Reference proteome</keyword>
<reference evidence="1 2" key="1">
    <citation type="submission" date="2024-09" db="EMBL/GenBank/DDBJ databases">
        <authorList>
            <person name="Sun Q."/>
            <person name="Mori K."/>
        </authorList>
    </citation>
    <scope>NUCLEOTIDE SEQUENCE [LARGE SCALE GENOMIC DNA]</scope>
    <source>
        <strain evidence="1 2">CCM 7228</strain>
    </source>
</reference>
<protein>
    <submittedName>
        <fullName evidence="1">DUF2533 family protein</fullName>
    </submittedName>
</protein>
<comment type="caution">
    <text evidence="1">The sequence shown here is derived from an EMBL/GenBank/DDBJ whole genome shotgun (WGS) entry which is preliminary data.</text>
</comment>
<evidence type="ECO:0000313" key="2">
    <source>
        <dbReference type="Proteomes" id="UP001589854"/>
    </source>
</evidence>
<name>A0ABV6GER1_9BACI</name>
<accession>A0ABV6GER1</accession>
<dbReference type="RefSeq" id="WP_378932982.1">
    <property type="nucleotide sequence ID" value="NZ_JBHLVO010000005.1"/>
</dbReference>